<sequence length="140" mass="14766">MKEYDVDAGQVETILITTSGDVVKARQAVRTQAQRTGLSLVNQTKLVTAASELGRNTLLYGGGGRARIAVVAQGGRRGVWARFEDEGPGIADMDLALTDGWTSGNGMGLGLSGARRLVDEFEIESAAGRGTTVSVVKWAR</sequence>
<dbReference type="EMBL" id="JBHMCR010000001">
    <property type="protein sequence ID" value="MFB9518646.1"/>
    <property type="molecule type" value="Genomic_DNA"/>
</dbReference>
<dbReference type="CDD" id="cd16934">
    <property type="entry name" value="HATPase_RsbT-like"/>
    <property type="match status" value="1"/>
</dbReference>
<reference evidence="2 3" key="1">
    <citation type="submission" date="2024-09" db="EMBL/GenBank/DDBJ databases">
        <authorList>
            <person name="Sun Q."/>
            <person name="Mori K."/>
        </authorList>
    </citation>
    <scope>NUCLEOTIDE SEQUENCE [LARGE SCALE GENOMIC DNA]</scope>
    <source>
        <strain evidence="2 3">JCM 4362</strain>
    </source>
</reference>
<dbReference type="SMART" id="SM00387">
    <property type="entry name" value="HATPase_c"/>
    <property type="match status" value="1"/>
</dbReference>
<evidence type="ECO:0000259" key="1">
    <source>
        <dbReference type="SMART" id="SM00387"/>
    </source>
</evidence>
<organism evidence="2 3">
    <name type="scientific">Streptomyces cremeus</name>
    <dbReference type="NCBI Taxonomy" id="66881"/>
    <lineage>
        <taxon>Bacteria</taxon>
        <taxon>Bacillati</taxon>
        <taxon>Actinomycetota</taxon>
        <taxon>Actinomycetes</taxon>
        <taxon>Kitasatosporales</taxon>
        <taxon>Streptomycetaceae</taxon>
        <taxon>Streptomyces</taxon>
    </lineage>
</organism>
<protein>
    <submittedName>
        <fullName evidence="2">Anti-sigma regulatory factor</fullName>
    </submittedName>
</protein>
<dbReference type="InterPro" id="IPR003594">
    <property type="entry name" value="HATPase_dom"/>
</dbReference>
<dbReference type="SUPFAM" id="SSF55874">
    <property type="entry name" value="ATPase domain of HSP90 chaperone/DNA topoisomerase II/histidine kinase"/>
    <property type="match status" value="1"/>
</dbReference>
<dbReference type="RefSeq" id="WP_345219375.1">
    <property type="nucleotide sequence ID" value="NZ_BAAAXE010000002.1"/>
</dbReference>
<evidence type="ECO:0000313" key="3">
    <source>
        <dbReference type="Proteomes" id="UP001589718"/>
    </source>
</evidence>
<comment type="caution">
    <text evidence="2">The sequence shown here is derived from an EMBL/GenBank/DDBJ whole genome shotgun (WGS) entry which is preliminary data.</text>
</comment>
<keyword evidence="3" id="KW-1185">Reference proteome</keyword>
<dbReference type="InterPro" id="IPR036890">
    <property type="entry name" value="HATPase_C_sf"/>
</dbReference>
<dbReference type="Gene3D" id="3.30.565.10">
    <property type="entry name" value="Histidine kinase-like ATPase, C-terminal domain"/>
    <property type="match status" value="1"/>
</dbReference>
<name>A0ABV5P631_STRCM</name>
<evidence type="ECO:0000313" key="2">
    <source>
        <dbReference type="EMBL" id="MFB9518646.1"/>
    </source>
</evidence>
<gene>
    <name evidence="2" type="ORF">ACFFTU_01595</name>
</gene>
<accession>A0ABV5P631</accession>
<dbReference type="Pfam" id="PF02518">
    <property type="entry name" value="HATPase_c"/>
    <property type="match status" value="1"/>
</dbReference>
<dbReference type="Proteomes" id="UP001589718">
    <property type="component" value="Unassembled WGS sequence"/>
</dbReference>
<proteinExistence type="predicted"/>
<feature type="domain" description="Histidine kinase/HSP90-like ATPase" evidence="1">
    <location>
        <begin position="41"/>
        <end position="140"/>
    </location>
</feature>